<dbReference type="Proteomes" id="UP000694865">
    <property type="component" value="Unplaced"/>
</dbReference>
<dbReference type="Gene3D" id="2.130.10.10">
    <property type="entry name" value="YVTN repeat-like/Quinoprotein amine dehydrogenase"/>
    <property type="match status" value="3"/>
</dbReference>
<dbReference type="InterPro" id="IPR052778">
    <property type="entry name" value="Centrosome-WD_assoc"/>
</dbReference>
<sequence length="444" mass="50419">MNFSELFKQTNNLCKFSPNGLYLANCVQYRLIVRDIKTLQIIQLYTCLDAVQFIQWSSDSMFILCGMYKRGIIQVWSLEQPEWTCKIDEGSAGLTAVQWSPDGRHILTTADFNLRITVWSLVNKSVSYIKYPKEAKPGIDFSKDGKYMALAERRDCKDFISVFVCNTWQLVKHFETDTRDLAGISWSPDGRVLCVWDTPLEYKVLLYLADGRCVATYSAYDWALGIKSVAWSPTSQFLAIGSFDERVRILNHVTWKTVVCHPHPTTVENGAVVVYKEIEKKPPTLRGELVAPDSMMFNIQSKYDVLQGSVAVPTIKPDPDKANPKIGISKLAFSCDNRYLYSKNDNMPCALWIWDVHKLSHIVLLIQARPIKCVEWDPCHPRLALCTSNNKLYIWSPAGCVSVEVPSEATFAVHSLSWHPDGNAIVMIGKDHMCMCFIDTDEES</sequence>
<keyword evidence="1" id="KW-1185">Reference proteome</keyword>
<dbReference type="RefSeq" id="XP_006811561.1">
    <property type="nucleotide sequence ID" value="XM_006811498.1"/>
</dbReference>
<protein>
    <submittedName>
        <fullName evidence="2">WD repeat-containing protein WRAP73-like</fullName>
    </submittedName>
</protein>
<dbReference type="InterPro" id="IPR036322">
    <property type="entry name" value="WD40_repeat_dom_sf"/>
</dbReference>
<dbReference type="SUPFAM" id="SSF50978">
    <property type="entry name" value="WD40 repeat-like"/>
    <property type="match status" value="1"/>
</dbReference>
<dbReference type="PANTHER" id="PTHR16220">
    <property type="entry name" value="WD REPEAT PROTEIN 8-RELATED"/>
    <property type="match status" value="1"/>
</dbReference>
<dbReference type="InterPro" id="IPR001680">
    <property type="entry name" value="WD40_rpt"/>
</dbReference>
<accession>A0ABM0LUX0</accession>
<dbReference type="GeneID" id="100368359"/>
<dbReference type="PANTHER" id="PTHR16220:SF0">
    <property type="entry name" value="WD REPEAT-CONTAINING PROTEIN WRAP73"/>
    <property type="match status" value="1"/>
</dbReference>
<gene>
    <name evidence="2" type="primary">LOC100368359</name>
</gene>
<dbReference type="InterPro" id="IPR015943">
    <property type="entry name" value="WD40/YVTN_repeat-like_dom_sf"/>
</dbReference>
<evidence type="ECO:0000313" key="1">
    <source>
        <dbReference type="Proteomes" id="UP000694865"/>
    </source>
</evidence>
<dbReference type="Pfam" id="PF00400">
    <property type="entry name" value="WD40"/>
    <property type="match status" value="2"/>
</dbReference>
<evidence type="ECO:0000313" key="2">
    <source>
        <dbReference type="RefSeq" id="XP_006811561.1"/>
    </source>
</evidence>
<organism evidence="1 2">
    <name type="scientific">Saccoglossus kowalevskii</name>
    <name type="common">Acorn worm</name>
    <dbReference type="NCBI Taxonomy" id="10224"/>
    <lineage>
        <taxon>Eukaryota</taxon>
        <taxon>Metazoa</taxon>
        <taxon>Hemichordata</taxon>
        <taxon>Enteropneusta</taxon>
        <taxon>Harrimaniidae</taxon>
        <taxon>Saccoglossus</taxon>
    </lineage>
</organism>
<dbReference type="SMART" id="SM00320">
    <property type="entry name" value="WD40"/>
    <property type="match status" value="6"/>
</dbReference>
<name>A0ABM0LUX0_SACKO</name>
<proteinExistence type="predicted"/>
<reference evidence="2" key="1">
    <citation type="submission" date="2025-08" db="UniProtKB">
        <authorList>
            <consortium name="RefSeq"/>
        </authorList>
    </citation>
    <scope>IDENTIFICATION</scope>
    <source>
        <tissue evidence="2">Testes</tissue>
    </source>
</reference>